<evidence type="ECO:0000256" key="2">
    <source>
        <dbReference type="ARBA" id="ARBA00022448"/>
    </source>
</evidence>
<dbReference type="Proteomes" id="UP000063964">
    <property type="component" value="Chromosome"/>
</dbReference>
<keyword evidence="3 7" id="KW-0375">Hydrogen ion transport</keyword>
<keyword evidence="6 7" id="KW-0066">ATP synthesis</keyword>
<dbReference type="EMBL" id="CP014230">
    <property type="protein sequence ID" value="AMD92394.1"/>
    <property type="molecule type" value="Genomic_DNA"/>
</dbReference>
<protein>
    <recommendedName>
        <fullName evidence="7">ATP synthase subunit delta</fullName>
    </recommendedName>
    <alternativeName>
        <fullName evidence="7">ATP synthase F(1) sector subunit delta</fullName>
    </alternativeName>
    <alternativeName>
        <fullName evidence="7">F-type ATPase subunit delta</fullName>
        <shortName evidence="7">F-ATPase subunit delta</shortName>
    </alternativeName>
</protein>
<name>A0A0X8JPB1_9BACT</name>
<dbReference type="GO" id="GO:0046933">
    <property type="term" value="F:proton-transporting ATP synthase activity, rotational mechanism"/>
    <property type="evidence" value="ECO:0007669"/>
    <property type="project" value="UniProtKB-UniRule"/>
</dbReference>
<evidence type="ECO:0000256" key="4">
    <source>
        <dbReference type="ARBA" id="ARBA00023065"/>
    </source>
</evidence>
<evidence type="ECO:0000256" key="1">
    <source>
        <dbReference type="ARBA" id="ARBA00004370"/>
    </source>
</evidence>
<comment type="subcellular location">
    <subcellularLocation>
        <location evidence="7">Cell membrane</location>
        <topology evidence="7">Peripheral membrane protein</topology>
    </subcellularLocation>
    <subcellularLocation>
        <location evidence="1">Membrane</location>
    </subcellularLocation>
</comment>
<evidence type="ECO:0000313" key="8">
    <source>
        <dbReference type="EMBL" id="AMD92394.1"/>
    </source>
</evidence>
<sequence>MTGNIVARRYAKALFAVAQEQSGKDAPAQYGEDLSRLADLLENAPDLMKIFRNPVFTVEEKRGVILKVLEKAALSPMIRNFCLLLADKDRLAFLPEISAAYGALLDVEQGVLRGKLVTAVKLSEAVQKSVVDKLAKESGRKIVLDYEVDQDIIGGLMLKIGDRVLDASIRAQLQILKENIKRGE</sequence>
<dbReference type="InterPro" id="IPR020781">
    <property type="entry name" value="ATPase_OSCP/d_CS"/>
</dbReference>
<dbReference type="Gene3D" id="1.10.520.20">
    <property type="entry name" value="N-terminal domain of the delta subunit of the F1F0-ATP synthase"/>
    <property type="match status" value="1"/>
</dbReference>
<gene>
    <name evidence="7" type="primary">atpH</name>
    <name evidence="8" type="ORF">AXF15_04215</name>
</gene>
<dbReference type="PANTHER" id="PTHR11910">
    <property type="entry name" value="ATP SYNTHASE DELTA CHAIN"/>
    <property type="match status" value="1"/>
</dbReference>
<dbReference type="InterPro" id="IPR000711">
    <property type="entry name" value="ATPase_OSCP/dsu"/>
</dbReference>
<organism evidence="8 9">
    <name type="scientific">Desulfomicrobium orale DSM 12838</name>
    <dbReference type="NCBI Taxonomy" id="888061"/>
    <lineage>
        <taxon>Bacteria</taxon>
        <taxon>Pseudomonadati</taxon>
        <taxon>Thermodesulfobacteriota</taxon>
        <taxon>Desulfovibrionia</taxon>
        <taxon>Desulfovibrionales</taxon>
        <taxon>Desulfomicrobiaceae</taxon>
        <taxon>Desulfomicrobium</taxon>
    </lineage>
</organism>
<dbReference type="Pfam" id="PF00213">
    <property type="entry name" value="OSCP"/>
    <property type="match status" value="1"/>
</dbReference>
<keyword evidence="4 7" id="KW-0406">Ion transport</keyword>
<dbReference type="GO" id="GO:0045259">
    <property type="term" value="C:proton-transporting ATP synthase complex"/>
    <property type="evidence" value="ECO:0007669"/>
    <property type="project" value="UniProtKB-KW"/>
</dbReference>
<dbReference type="NCBIfam" id="TIGR01145">
    <property type="entry name" value="ATP_synt_delta"/>
    <property type="match status" value="1"/>
</dbReference>
<dbReference type="GO" id="GO:0005886">
    <property type="term" value="C:plasma membrane"/>
    <property type="evidence" value="ECO:0007669"/>
    <property type="project" value="UniProtKB-SubCell"/>
</dbReference>
<comment type="function">
    <text evidence="7">This protein is part of the stalk that links CF(0) to CF(1). It either transmits conformational changes from CF(0) to CF(1) or is implicated in proton conduction.</text>
</comment>
<comment type="similarity">
    <text evidence="7">Belongs to the ATPase delta chain family.</text>
</comment>
<keyword evidence="5 7" id="KW-0472">Membrane</keyword>
<keyword evidence="7" id="KW-1003">Cell membrane</keyword>
<keyword evidence="7" id="KW-0139">CF(1)</keyword>
<proteinExistence type="inferred from homology"/>
<accession>A0A0X8JPB1</accession>
<dbReference type="PRINTS" id="PR00125">
    <property type="entry name" value="ATPASEDELTA"/>
</dbReference>
<dbReference type="OrthoDB" id="9802471at2"/>
<dbReference type="KEGG" id="doa:AXF15_04215"/>
<dbReference type="PROSITE" id="PS00389">
    <property type="entry name" value="ATPASE_DELTA"/>
    <property type="match status" value="1"/>
</dbReference>
<evidence type="ECO:0000313" key="9">
    <source>
        <dbReference type="Proteomes" id="UP000063964"/>
    </source>
</evidence>
<dbReference type="STRING" id="888061.AXF15_04215"/>
<keyword evidence="9" id="KW-1185">Reference proteome</keyword>
<dbReference type="InterPro" id="IPR026015">
    <property type="entry name" value="ATP_synth_OSCP/delta_N_sf"/>
</dbReference>
<comment type="function">
    <text evidence="7">F(1)F(0) ATP synthase produces ATP from ADP in the presence of a proton or sodium gradient. F-type ATPases consist of two structural domains, F(1) containing the extramembraneous catalytic core and F(0) containing the membrane proton channel, linked together by a central stalk and a peripheral stalk. During catalysis, ATP synthesis in the catalytic domain of F(1) is coupled via a rotary mechanism of the central stalk subunits to proton translocation.</text>
</comment>
<evidence type="ECO:0000256" key="7">
    <source>
        <dbReference type="HAMAP-Rule" id="MF_01416"/>
    </source>
</evidence>
<evidence type="ECO:0000256" key="3">
    <source>
        <dbReference type="ARBA" id="ARBA00022781"/>
    </source>
</evidence>
<keyword evidence="2 7" id="KW-0813">Transport</keyword>
<evidence type="ECO:0000256" key="6">
    <source>
        <dbReference type="ARBA" id="ARBA00023310"/>
    </source>
</evidence>
<dbReference type="HAMAP" id="MF_01416">
    <property type="entry name" value="ATP_synth_delta_bact"/>
    <property type="match status" value="1"/>
</dbReference>
<dbReference type="SUPFAM" id="SSF47928">
    <property type="entry name" value="N-terminal domain of the delta subunit of the F1F0-ATP synthase"/>
    <property type="match status" value="1"/>
</dbReference>
<dbReference type="RefSeq" id="WP_066603740.1">
    <property type="nucleotide sequence ID" value="NZ_CP014230.1"/>
</dbReference>
<evidence type="ECO:0000256" key="5">
    <source>
        <dbReference type="ARBA" id="ARBA00023136"/>
    </source>
</evidence>
<reference evidence="9" key="1">
    <citation type="submission" date="2016-02" db="EMBL/GenBank/DDBJ databases">
        <authorList>
            <person name="Holder M.E."/>
            <person name="Ajami N.J."/>
            <person name="Petrosino J.F."/>
        </authorList>
    </citation>
    <scope>NUCLEOTIDE SEQUENCE [LARGE SCALE GENOMIC DNA]</scope>
    <source>
        <strain evidence="9">DSM 12838</strain>
    </source>
</reference>
<dbReference type="AlphaFoldDB" id="A0A0X8JPB1"/>